<evidence type="ECO:0000313" key="6">
    <source>
        <dbReference type="Proteomes" id="UP000321685"/>
    </source>
</evidence>
<keyword evidence="3" id="KW-0732">Signal</keyword>
<evidence type="ECO:0000313" key="5">
    <source>
        <dbReference type="EMBL" id="GEL24237.1"/>
    </source>
</evidence>
<feature type="domain" description="Periplasmic binding protein" evidence="4">
    <location>
        <begin position="100"/>
        <end position="339"/>
    </location>
</feature>
<sequence length="383" mass="40085">MNHPRARIAAAVFATAGMLLLSACGSGDRSAAGDATATSAADPAKAEIVAAAQQRIDQALRTTADDIQKPPTEPFDPGTKKVMVISCSQAAAACAAESAAVVEAAELAGWTPSPILDSEFRADKVAGFVNEAINQKYDAIVYASANPNDIVDTARAAADAGIVQVAFNNPVGDALKDAVIQVTPDNVQRGHLIGDWIITQSNCKGTVQVYDDPAYPVSTLQVHSVVEQLQQCGDSIEMDSTDIATSDLAKPGPPFWTAALAQNPRGSMDFAVTPYDSVSAPMARTAADQGREDVKITGFDGAPENVKLIASGEQAVSVTSPFGYLGYVAIDQAARRMAGLPLYDATAVPARLVTADNAASFPNFWEPEGFDYKAMFAGIWGKK</sequence>
<evidence type="ECO:0000256" key="3">
    <source>
        <dbReference type="ARBA" id="ARBA00022729"/>
    </source>
</evidence>
<accession>A0A511DIE5</accession>
<dbReference type="GO" id="GO:0030313">
    <property type="term" value="C:cell envelope"/>
    <property type="evidence" value="ECO:0007669"/>
    <property type="project" value="UniProtKB-SubCell"/>
</dbReference>
<organism evidence="5 6">
    <name type="scientific">Pseudonocardia sulfidoxydans NBRC 16205</name>
    <dbReference type="NCBI Taxonomy" id="1223511"/>
    <lineage>
        <taxon>Bacteria</taxon>
        <taxon>Bacillati</taxon>
        <taxon>Actinomycetota</taxon>
        <taxon>Actinomycetes</taxon>
        <taxon>Pseudonocardiales</taxon>
        <taxon>Pseudonocardiaceae</taxon>
        <taxon>Pseudonocardia</taxon>
    </lineage>
</organism>
<dbReference type="AlphaFoldDB" id="A0A511DIE5"/>
<evidence type="ECO:0000256" key="1">
    <source>
        <dbReference type="ARBA" id="ARBA00004196"/>
    </source>
</evidence>
<proteinExistence type="inferred from homology"/>
<gene>
    <name evidence="5" type="ORF">PSU4_31910</name>
</gene>
<dbReference type="Proteomes" id="UP000321685">
    <property type="component" value="Unassembled WGS sequence"/>
</dbReference>
<dbReference type="PANTHER" id="PTHR46847">
    <property type="entry name" value="D-ALLOSE-BINDING PERIPLASMIC PROTEIN-RELATED"/>
    <property type="match status" value="1"/>
</dbReference>
<dbReference type="RefSeq" id="WP_147108777.1">
    <property type="nucleotide sequence ID" value="NZ_BJVJ01000030.1"/>
</dbReference>
<dbReference type="Gene3D" id="3.40.50.2300">
    <property type="match status" value="2"/>
</dbReference>
<dbReference type="GO" id="GO:0030246">
    <property type="term" value="F:carbohydrate binding"/>
    <property type="evidence" value="ECO:0007669"/>
    <property type="project" value="UniProtKB-ARBA"/>
</dbReference>
<dbReference type="EMBL" id="BJVJ01000030">
    <property type="protein sequence ID" value="GEL24237.1"/>
    <property type="molecule type" value="Genomic_DNA"/>
</dbReference>
<keyword evidence="6" id="KW-1185">Reference proteome</keyword>
<dbReference type="SUPFAM" id="SSF53822">
    <property type="entry name" value="Periplasmic binding protein-like I"/>
    <property type="match status" value="1"/>
</dbReference>
<dbReference type="InterPro" id="IPR028082">
    <property type="entry name" value="Peripla_BP_I"/>
</dbReference>
<evidence type="ECO:0000259" key="4">
    <source>
        <dbReference type="Pfam" id="PF13407"/>
    </source>
</evidence>
<evidence type="ECO:0000256" key="2">
    <source>
        <dbReference type="ARBA" id="ARBA00007639"/>
    </source>
</evidence>
<dbReference type="PROSITE" id="PS51257">
    <property type="entry name" value="PROKAR_LIPOPROTEIN"/>
    <property type="match status" value="1"/>
</dbReference>
<dbReference type="Pfam" id="PF13407">
    <property type="entry name" value="Peripla_BP_4"/>
    <property type="match status" value="1"/>
</dbReference>
<dbReference type="PANTHER" id="PTHR46847:SF1">
    <property type="entry name" value="D-ALLOSE-BINDING PERIPLASMIC PROTEIN-RELATED"/>
    <property type="match status" value="1"/>
</dbReference>
<comment type="subcellular location">
    <subcellularLocation>
        <location evidence="1">Cell envelope</location>
    </subcellularLocation>
</comment>
<comment type="caution">
    <text evidence="5">The sequence shown here is derived from an EMBL/GenBank/DDBJ whole genome shotgun (WGS) entry which is preliminary data.</text>
</comment>
<comment type="similarity">
    <text evidence="2">Belongs to the bacterial solute-binding protein 2 family.</text>
</comment>
<protein>
    <recommendedName>
        <fullName evidence="4">Periplasmic binding protein domain-containing protein</fullName>
    </recommendedName>
</protein>
<dbReference type="InterPro" id="IPR025997">
    <property type="entry name" value="SBP_2_dom"/>
</dbReference>
<dbReference type="OrthoDB" id="3614783at2"/>
<reference evidence="5 6" key="1">
    <citation type="submission" date="2019-07" db="EMBL/GenBank/DDBJ databases">
        <title>Whole genome shotgun sequence of Pseudonocardia sulfidoxydans NBRC 16205.</title>
        <authorList>
            <person name="Hosoyama A."/>
            <person name="Uohara A."/>
            <person name="Ohji S."/>
            <person name="Ichikawa N."/>
        </authorList>
    </citation>
    <scope>NUCLEOTIDE SEQUENCE [LARGE SCALE GENOMIC DNA]</scope>
    <source>
        <strain evidence="5 6">NBRC 16205</strain>
    </source>
</reference>
<name>A0A511DIE5_9PSEU</name>